<evidence type="ECO:0000256" key="2">
    <source>
        <dbReference type="ARBA" id="ARBA00007466"/>
    </source>
</evidence>
<evidence type="ECO:0000256" key="3">
    <source>
        <dbReference type="ARBA" id="ARBA00022517"/>
    </source>
</evidence>
<feature type="region of interest" description="Disordered" evidence="7">
    <location>
        <begin position="1"/>
        <end position="45"/>
    </location>
</feature>
<comment type="caution">
    <text evidence="8">The sequence shown here is derived from an EMBL/GenBank/DDBJ whole genome shotgun (WGS) entry which is preliminary data.</text>
</comment>
<feature type="compositionally biased region" description="Basic and acidic residues" evidence="7">
    <location>
        <begin position="35"/>
        <end position="45"/>
    </location>
</feature>
<dbReference type="EMBL" id="SPNW01000068">
    <property type="protein sequence ID" value="TIA87014.1"/>
    <property type="molecule type" value="Genomic_DNA"/>
</dbReference>
<dbReference type="GO" id="GO:0030490">
    <property type="term" value="P:maturation of SSU-rRNA"/>
    <property type="evidence" value="ECO:0007669"/>
    <property type="project" value="TreeGrafter"/>
</dbReference>
<keyword evidence="5" id="KW-0539">Nucleus</keyword>
<evidence type="ECO:0000256" key="1">
    <source>
        <dbReference type="ARBA" id="ARBA00004604"/>
    </source>
</evidence>
<evidence type="ECO:0008006" key="10">
    <source>
        <dbReference type="Google" id="ProtNLM"/>
    </source>
</evidence>
<dbReference type="InterPro" id="IPR007276">
    <property type="entry name" value="Nop14"/>
</dbReference>
<protein>
    <recommendedName>
        <fullName evidence="10">Nop14-like protein</fullName>
    </recommendedName>
</protein>
<keyword evidence="3" id="KW-0690">Ribosome biogenesis</keyword>
<dbReference type="PANTHER" id="PTHR23183:SF0">
    <property type="entry name" value="NUCLEOLAR PROTEIN 14"/>
    <property type="match status" value="1"/>
</dbReference>
<keyword evidence="9" id="KW-1185">Reference proteome</keyword>
<comment type="function">
    <text evidence="6">Involved in nucleolar processing of pre-18S ribosomal RNA. Has a role in the nuclear export of 40S pre-ribosomal subunit to the cytoplasm.</text>
</comment>
<feature type="compositionally biased region" description="Basic and acidic residues" evidence="7">
    <location>
        <begin position="318"/>
        <end position="338"/>
    </location>
</feature>
<dbReference type="AlphaFoldDB" id="A0A4T0FI65"/>
<sequence>MPSQLKQLKQTVQNAGINKHQQPKNKRKFEGSAANDKDKKKKVEQDIHSKFNKFDTQVQRLKHNVGGRKVIGSVGAPAKAKQAGIDQRKEALLPALQNRNKVSKFKDRRFGEQDPTLDEEERMLERYQAEKANSGKRSRNNADFNLEDTDELTHYGQTLALDDDFANAGLADDGDDEDGTRFDAFGGFKEDEEEEPIDYDHPDAPPRRKTKAEVMEELIAKSKAHKMERQQQREDDDALREEVDADLDDIKGLLFDAPPLDLKKDSNDDKADKSIPNNNYKGDKGGNEDYDQFVRQLAFDKRAKPTDRLKSEAEVAFEAREELEKKERARVLRMRGEDDSQATNPSGGYAARRQRAREEEENAEREDEELGEDFEDEQMENAETYGIGKGLGGDDSEEDAQEAQDSEDDKEEEGDGDEDDDENENDEDDDSIAEAGEGELGDAPEQENAAPIESLVSGKKKSAKQSTSGDKSQDASNIPYTFECPSTHDEFIDIIESNNVQPAQIPVVIERIRTLYHPELGEDNKAKLSLFNGVLLDHLLNTASTSVNLEVMENVSMHIEQLTKLLPIPSAEAFKEKLELIQRNFSKGLSAGSTNEKSKTWPGIPELSILRVVGVVWSTSDFSHPVASAAQLLIGQYLSQARIRNCGDIVKGLVLCGISLQYEHYSKRFIPEVVNFLINAVLVLGGVSKKKIPGQHPVPDVGRLPQVALDAKSNEKPRGSIQLKDLLKQCQANSAQAKVDTFDKALTISREAALMWSALDGFIEAFEPLVESLKMVEEMGVFKKGLKVCGDCSLLFICLPDTQTNAEKTIQQLGNQVKFAKQSRRPLRMQQHKQIAISSLIPKFEDNYNADRRYDPDHERAATSKLKAEVKAERKGAIRELRKDAKFIAAHKQKKRIDDLEAYEDKMRKKKDRLGDERFEEKTEERAKAKFKKMAGK</sequence>
<evidence type="ECO:0000256" key="5">
    <source>
        <dbReference type="ARBA" id="ARBA00023242"/>
    </source>
</evidence>
<evidence type="ECO:0000256" key="4">
    <source>
        <dbReference type="ARBA" id="ARBA00022552"/>
    </source>
</evidence>
<keyword evidence="4" id="KW-0698">rRNA processing</keyword>
<dbReference type="Pfam" id="PF04147">
    <property type="entry name" value="Nop14"/>
    <property type="match status" value="1"/>
</dbReference>
<dbReference type="OrthoDB" id="441771at2759"/>
<dbReference type="Proteomes" id="UP000310189">
    <property type="component" value="Unassembled WGS sequence"/>
</dbReference>
<gene>
    <name evidence="8" type="ORF">E3P99_03452</name>
</gene>
<feature type="region of interest" description="Disordered" evidence="7">
    <location>
        <begin position="318"/>
        <end position="480"/>
    </location>
</feature>
<feature type="compositionally biased region" description="Basic and acidic residues" evidence="7">
    <location>
        <begin position="909"/>
        <end position="928"/>
    </location>
</feature>
<proteinExistence type="inferred from homology"/>
<dbReference type="GO" id="GO:0030692">
    <property type="term" value="C:Noc4p-Nop14p complex"/>
    <property type="evidence" value="ECO:0007669"/>
    <property type="project" value="TreeGrafter"/>
</dbReference>
<feature type="compositionally biased region" description="Acidic residues" evidence="7">
    <location>
        <begin position="394"/>
        <end position="445"/>
    </location>
</feature>
<feature type="region of interest" description="Disordered" evidence="7">
    <location>
        <begin position="909"/>
        <end position="937"/>
    </location>
</feature>
<feature type="compositionally biased region" description="Polar residues" evidence="7">
    <location>
        <begin position="1"/>
        <end position="20"/>
    </location>
</feature>
<name>A0A4T0FI65_9BASI</name>
<feature type="compositionally biased region" description="Polar residues" evidence="7">
    <location>
        <begin position="464"/>
        <end position="479"/>
    </location>
</feature>
<comment type="similarity">
    <text evidence="2">Belongs to the NOP14 family.</text>
</comment>
<evidence type="ECO:0000256" key="7">
    <source>
        <dbReference type="SAM" id="MobiDB-lite"/>
    </source>
</evidence>
<dbReference type="PANTHER" id="PTHR23183">
    <property type="entry name" value="NOP14"/>
    <property type="match status" value="1"/>
</dbReference>
<feature type="compositionally biased region" description="Basic and acidic residues" evidence="7">
    <location>
        <begin position="261"/>
        <end position="273"/>
    </location>
</feature>
<feature type="compositionally biased region" description="Acidic residues" evidence="7">
    <location>
        <begin position="234"/>
        <end position="247"/>
    </location>
</feature>
<feature type="region of interest" description="Disordered" evidence="7">
    <location>
        <begin position="166"/>
        <end position="291"/>
    </location>
</feature>
<evidence type="ECO:0000256" key="6">
    <source>
        <dbReference type="ARBA" id="ARBA00024695"/>
    </source>
</evidence>
<feature type="compositionally biased region" description="Basic and acidic residues" evidence="7">
    <location>
        <begin position="198"/>
        <end position="233"/>
    </location>
</feature>
<comment type="subcellular location">
    <subcellularLocation>
        <location evidence="1">Nucleus</location>
        <location evidence="1">Nucleolus</location>
    </subcellularLocation>
</comment>
<feature type="compositionally biased region" description="Acidic residues" evidence="7">
    <location>
        <begin position="359"/>
        <end position="380"/>
    </location>
</feature>
<evidence type="ECO:0000313" key="8">
    <source>
        <dbReference type="EMBL" id="TIA87014.1"/>
    </source>
</evidence>
<accession>A0A4T0FI65</accession>
<evidence type="ECO:0000313" key="9">
    <source>
        <dbReference type="Proteomes" id="UP000310189"/>
    </source>
</evidence>
<dbReference type="GO" id="GO:0032040">
    <property type="term" value="C:small-subunit processome"/>
    <property type="evidence" value="ECO:0007669"/>
    <property type="project" value="InterPro"/>
</dbReference>
<reference evidence="8 9" key="1">
    <citation type="submission" date="2019-03" db="EMBL/GenBank/DDBJ databases">
        <title>Sequencing 23 genomes of Wallemia ichthyophaga.</title>
        <authorList>
            <person name="Gostincar C."/>
        </authorList>
    </citation>
    <scope>NUCLEOTIDE SEQUENCE [LARGE SCALE GENOMIC DNA]</scope>
    <source>
        <strain evidence="8 9">EXF-5753</strain>
    </source>
</reference>
<organism evidence="8 9">
    <name type="scientific">Wallemia hederae</name>
    <dbReference type="NCBI Taxonomy" id="1540922"/>
    <lineage>
        <taxon>Eukaryota</taxon>
        <taxon>Fungi</taxon>
        <taxon>Dikarya</taxon>
        <taxon>Basidiomycota</taxon>
        <taxon>Wallemiomycotina</taxon>
        <taxon>Wallemiomycetes</taxon>
        <taxon>Wallemiales</taxon>
        <taxon>Wallemiaceae</taxon>
        <taxon>Wallemia</taxon>
    </lineage>
</organism>